<name>A0A916ZT77_9FLAO</name>
<evidence type="ECO:0000313" key="9">
    <source>
        <dbReference type="Proteomes" id="UP000599688"/>
    </source>
</evidence>
<dbReference type="InterPro" id="IPR000100">
    <property type="entry name" value="RNase_P"/>
</dbReference>
<comment type="similarity">
    <text evidence="6">Belongs to the RnpA family.</text>
</comment>
<keyword evidence="1 6" id="KW-0819">tRNA processing</keyword>
<keyword evidence="4 6" id="KW-0378">Hydrolase</keyword>
<keyword evidence="3 6" id="KW-0255">Endonuclease</keyword>
<dbReference type="InterPro" id="IPR014721">
    <property type="entry name" value="Ribsml_uS5_D2-typ_fold_subgr"/>
</dbReference>
<comment type="catalytic activity">
    <reaction evidence="6">
        <text>Endonucleolytic cleavage of RNA, removing 5'-extranucleotides from tRNA precursor.</text>
        <dbReference type="EC" id="3.1.26.5"/>
    </reaction>
</comment>
<keyword evidence="9" id="KW-1185">Reference proteome</keyword>
<evidence type="ECO:0000256" key="1">
    <source>
        <dbReference type="ARBA" id="ARBA00022694"/>
    </source>
</evidence>
<dbReference type="SUPFAM" id="SSF54211">
    <property type="entry name" value="Ribosomal protein S5 domain 2-like"/>
    <property type="match status" value="1"/>
</dbReference>
<evidence type="ECO:0000313" key="8">
    <source>
        <dbReference type="EMBL" id="GGE13029.1"/>
    </source>
</evidence>
<comment type="caution">
    <text evidence="8">The sequence shown here is derived from an EMBL/GenBank/DDBJ whole genome shotgun (WGS) entry which is preliminary data.</text>
</comment>
<sequence>MVEKQKLNFTFSKNQRLTHKKRITELFEKGISAKAYPFRIKFLSNTLAFHRVLIAVPKRNVTLASNRNHIKRLMREAFRQHQHKLNSLPQHIDLLYIFTGKEKPNYQEVETKLLKLFHTIQTELKSTENS</sequence>
<dbReference type="HAMAP" id="MF_00227">
    <property type="entry name" value="RNase_P"/>
    <property type="match status" value="1"/>
</dbReference>
<dbReference type="PANTHER" id="PTHR33992:SF1">
    <property type="entry name" value="RIBONUCLEASE P PROTEIN COMPONENT"/>
    <property type="match status" value="1"/>
</dbReference>
<dbReference type="GO" id="GO:0000049">
    <property type="term" value="F:tRNA binding"/>
    <property type="evidence" value="ECO:0007669"/>
    <property type="project" value="UniProtKB-UniRule"/>
</dbReference>
<dbReference type="GO" id="GO:0001682">
    <property type="term" value="P:tRNA 5'-leader removal"/>
    <property type="evidence" value="ECO:0007669"/>
    <property type="project" value="UniProtKB-UniRule"/>
</dbReference>
<accession>A0A916ZT77</accession>
<evidence type="ECO:0000256" key="7">
    <source>
        <dbReference type="NCBIfam" id="TIGR00188"/>
    </source>
</evidence>
<dbReference type="GO" id="GO:0004526">
    <property type="term" value="F:ribonuclease P activity"/>
    <property type="evidence" value="ECO:0007669"/>
    <property type="project" value="UniProtKB-UniRule"/>
</dbReference>
<dbReference type="NCBIfam" id="TIGR00188">
    <property type="entry name" value="rnpA"/>
    <property type="match status" value="1"/>
</dbReference>
<dbReference type="GO" id="GO:0030677">
    <property type="term" value="C:ribonuclease P complex"/>
    <property type="evidence" value="ECO:0007669"/>
    <property type="project" value="TreeGrafter"/>
</dbReference>
<dbReference type="GO" id="GO:0042781">
    <property type="term" value="F:3'-tRNA processing endoribonuclease activity"/>
    <property type="evidence" value="ECO:0007669"/>
    <property type="project" value="TreeGrafter"/>
</dbReference>
<keyword evidence="5 6" id="KW-0694">RNA-binding</keyword>
<dbReference type="Pfam" id="PF00825">
    <property type="entry name" value="Ribonuclease_P"/>
    <property type="match status" value="1"/>
</dbReference>
<protein>
    <recommendedName>
        <fullName evidence="6 7">Ribonuclease P protein component</fullName>
        <shortName evidence="6">RNase P protein</shortName>
        <shortName evidence="6">RNaseP protein</shortName>
        <ecNumber evidence="6 7">3.1.26.5</ecNumber>
    </recommendedName>
    <alternativeName>
        <fullName evidence="6">Protein C5</fullName>
    </alternativeName>
</protein>
<evidence type="ECO:0000256" key="6">
    <source>
        <dbReference type="HAMAP-Rule" id="MF_00227"/>
    </source>
</evidence>
<evidence type="ECO:0000256" key="4">
    <source>
        <dbReference type="ARBA" id="ARBA00022801"/>
    </source>
</evidence>
<dbReference type="AlphaFoldDB" id="A0A916ZT77"/>
<dbReference type="Gene3D" id="3.30.230.10">
    <property type="match status" value="1"/>
</dbReference>
<comment type="function">
    <text evidence="6">RNaseP catalyzes the removal of the 5'-leader sequence from pre-tRNA to produce the mature 5'-terminus. It can also cleave other RNA substrates such as 4.5S RNA. The protein component plays an auxiliary but essential role in vivo by binding to the 5'-leader sequence and broadening the substrate specificity of the ribozyme.</text>
</comment>
<proteinExistence type="inferred from homology"/>
<dbReference type="RefSeq" id="WP_188406020.1">
    <property type="nucleotide sequence ID" value="NZ_BMGL01000007.1"/>
</dbReference>
<evidence type="ECO:0000256" key="3">
    <source>
        <dbReference type="ARBA" id="ARBA00022759"/>
    </source>
</evidence>
<dbReference type="EMBL" id="BMGL01000007">
    <property type="protein sequence ID" value="GGE13029.1"/>
    <property type="molecule type" value="Genomic_DNA"/>
</dbReference>
<keyword evidence="2 6" id="KW-0540">Nuclease</keyword>
<reference evidence="8 9" key="1">
    <citation type="journal article" date="2014" name="Int. J. Syst. Evol. Microbiol.">
        <title>Complete genome sequence of Corynebacterium casei LMG S-19264T (=DSM 44701T), isolated from a smear-ripened cheese.</title>
        <authorList>
            <consortium name="US DOE Joint Genome Institute (JGI-PGF)"/>
            <person name="Walter F."/>
            <person name="Albersmeier A."/>
            <person name="Kalinowski J."/>
            <person name="Ruckert C."/>
        </authorList>
    </citation>
    <scope>NUCLEOTIDE SEQUENCE [LARGE SCALE GENOMIC DNA]</scope>
    <source>
        <strain evidence="8 9">CGMCC 1.12925</strain>
    </source>
</reference>
<gene>
    <name evidence="6" type="primary">rnpA</name>
    <name evidence="8" type="ORF">GCM10010831_13070</name>
</gene>
<comment type="subunit">
    <text evidence="6">Consists of a catalytic RNA component (M1 or rnpB) and a protein subunit.</text>
</comment>
<evidence type="ECO:0000256" key="5">
    <source>
        <dbReference type="ARBA" id="ARBA00022884"/>
    </source>
</evidence>
<dbReference type="Proteomes" id="UP000599688">
    <property type="component" value="Unassembled WGS sequence"/>
</dbReference>
<organism evidence="8 9">
    <name type="scientific">Psychroflexus salis</name>
    <dbReference type="NCBI Taxonomy" id="1526574"/>
    <lineage>
        <taxon>Bacteria</taxon>
        <taxon>Pseudomonadati</taxon>
        <taxon>Bacteroidota</taxon>
        <taxon>Flavobacteriia</taxon>
        <taxon>Flavobacteriales</taxon>
        <taxon>Flavobacteriaceae</taxon>
        <taxon>Psychroflexus</taxon>
    </lineage>
</organism>
<dbReference type="PANTHER" id="PTHR33992">
    <property type="entry name" value="RIBONUCLEASE P PROTEIN COMPONENT"/>
    <property type="match status" value="1"/>
</dbReference>
<evidence type="ECO:0000256" key="2">
    <source>
        <dbReference type="ARBA" id="ARBA00022722"/>
    </source>
</evidence>
<dbReference type="InterPro" id="IPR020568">
    <property type="entry name" value="Ribosomal_Su5_D2-typ_SF"/>
</dbReference>
<dbReference type="EC" id="3.1.26.5" evidence="6 7"/>